<dbReference type="AlphaFoldDB" id="A0A9N9JA97"/>
<feature type="non-terminal residue" evidence="1">
    <location>
        <position position="87"/>
    </location>
</feature>
<evidence type="ECO:0000313" key="1">
    <source>
        <dbReference type="EMBL" id="CAG8772931.1"/>
    </source>
</evidence>
<proteinExistence type="predicted"/>
<dbReference type="EMBL" id="CAJVPV010047627">
    <property type="protein sequence ID" value="CAG8772931.1"/>
    <property type="molecule type" value="Genomic_DNA"/>
</dbReference>
<sequence length="87" mass="9284">ILADSMTPIPAPTNIATLNLKTSSEALKLGWLMHQRFAVIPVWLNKIGDFASLSIHKTSVKFNALAIGDSDERTGDEGESVVASTSS</sequence>
<organism evidence="1 2">
    <name type="scientific">Acaulospora morrowiae</name>
    <dbReference type="NCBI Taxonomy" id="94023"/>
    <lineage>
        <taxon>Eukaryota</taxon>
        <taxon>Fungi</taxon>
        <taxon>Fungi incertae sedis</taxon>
        <taxon>Mucoromycota</taxon>
        <taxon>Glomeromycotina</taxon>
        <taxon>Glomeromycetes</taxon>
        <taxon>Diversisporales</taxon>
        <taxon>Acaulosporaceae</taxon>
        <taxon>Acaulospora</taxon>
    </lineage>
</organism>
<gene>
    <name evidence="1" type="ORF">AMORRO_LOCUS16712</name>
</gene>
<keyword evidence="2" id="KW-1185">Reference proteome</keyword>
<comment type="caution">
    <text evidence="1">The sequence shown here is derived from an EMBL/GenBank/DDBJ whole genome shotgun (WGS) entry which is preliminary data.</text>
</comment>
<reference evidence="1" key="1">
    <citation type="submission" date="2021-06" db="EMBL/GenBank/DDBJ databases">
        <authorList>
            <person name="Kallberg Y."/>
            <person name="Tangrot J."/>
            <person name="Rosling A."/>
        </authorList>
    </citation>
    <scope>NUCLEOTIDE SEQUENCE</scope>
    <source>
        <strain evidence="1">CL551</strain>
    </source>
</reference>
<feature type="non-terminal residue" evidence="1">
    <location>
        <position position="1"/>
    </location>
</feature>
<name>A0A9N9JA97_9GLOM</name>
<protein>
    <submittedName>
        <fullName evidence="1">8301_t:CDS:1</fullName>
    </submittedName>
</protein>
<dbReference type="Proteomes" id="UP000789342">
    <property type="component" value="Unassembled WGS sequence"/>
</dbReference>
<evidence type="ECO:0000313" key="2">
    <source>
        <dbReference type="Proteomes" id="UP000789342"/>
    </source>
</evidence>
<accession>A0A9N9JA97</accession>